<evidence type="ECO:0000256" key="1">
    <source>
        <dbReference type="SAM" id="SignalP"/>
    </source>
</evidence>
<evidence type="ECO:0000313" key="2">
    <source>
        <dbReference type="EMBL" id="MFC7346684.1"/>
    </source>
</evidence>
<keyword evidence="3" id="KW-1185">Reference proteome</keyword>
<accession>A0ABW2LZJ9</accession>
<proteinExistence type="predicted"/>
<reference evidence="3" key="1">
    <citation type="journal article" date="2019" name="Int. J. Syst. Evol. Microbiol.">
        <title>The Global Catalogue of Microorganisms (GCM) 10K type strain sequencing project: providing services to taxonomists for standard genome sequencing and annotation.</title>
        <authorList>
            <consortium name="The Broad Institute Genomics Platform"/>
            <consortium name="The Broad Institute Genome Sequencing Center for Infectious Disease"/>
            <person name="Wu L."/>
            <person name="Ma J."/>
        </authorList>
    </citation>
    <scope>NUCLEOTIDE SEQUENCE [LARGE SCALE GENOMIC DNA]</scope>
    <source>
        <strain evidence="3">CCUG 54781</strain>
    </source>
</reference>
<comment type="caution">
    <text evidence="2">The sequence shown here is derived from an EMBL/GenBank/DDBJ whole genome shotgun (WGS) entry which is preliminary data.</text>
</comment>
<protein>
    <submittedName>
        <fullName evidence="2">Uncharacterized protein</fullName>
    </submittedName>
</protein>
<dbReference type="EMBL" id="JBHTCR010000003">
    <property type="protein sequence ID" value="MFC7346684.1"/>
    <property type="molecule type" value="Genomic_DNA"/>
</dbReference>
<feature type="chain" id="PRO_5045182041" evidence="1">
    <location>
        <begin position="21"/>
        <end position="219"/>
    </location>
</feature>
<gene>
    <name evidence="2" type="ORF">ACFQO9_08160</name>
</gene>
<evidence type="ECO:0000313" key="3">
    <source>
        <dbReference type="Proteomes" id="UP001596550"/>
    </source>
</evidence>
<keyword evidence="1" id="KW-0732">Signal</keyword>
<name>A0ABW2LZJ9_9FLAO</name>
<feature type="signal peptide" evidence="1">
    <location>
        <begin position="1"/>
        <end position="20"/>
    </location>
</feature>
<dbReference type="Proteomes" id="UP001596550">
    <property type="component" value="Unassembled WGS sequence"/>
</dbReference>
<sequence length="219" mass="25011">MKKIIILSAVVFFTNISAQGSVGTPTTEGFLEKIFINGLGGSFKYEEINGSAYINKNFQTANTTKDYAPIEARYNTYADQVEFQQNNQIYILPKEDRFSRIKFSNSNESLVLLTINGKPGYFFELYAGESKSLLKKVSSKVSIPEKSKNSYASDDTTPSFITTYTYFFKIGDKFFELPNKRKKIYDIFPEKKKELEDKIKVNKIDINTDQGLIKLLNLL</sequence>
<dbReference type="RefSeq" id="WP_378176568.1">
    <property type="nucleotide sequence ID" value="NZ_JBHTCR010000003.1"/>
</dbReference>
<organism evidence="2 3">
    <name type="scientific">Chryseobacterium zhengzhouense</name>
    <dbReference type="NCBI Taxonomy" id="1636086"/>
    <lineage>
        <taxon>Bacteria</taxon>
        <taxon>Pseudomonadati</taxon>
        <taxon>Bacteroidota</taxon>
        <taxon>Flavobacteriia</taxon>
        <taxon>Flavobacteriales</taxon>
        <taxon>Weeksellaceae</taxon>
        <taxon>Chryseobacterium group</taxon>
        <taxon>Chryseobacterium</taxon>
    </lineage>
</organism>